<dbReference type="AlphaFoldDB" id="A0A834X075"/>
<protein>
    <submittedName>
        <fullName evidence="1">Uncharacterized protein</fullName>
    </submittedName>
</protein>
<organism evidence="1 2">
    <name type="scientific">Senna tora</name>
    <dbReference type="NCBI Taxonomy" id="362788"/>
    <lineage>
        <taxon>Eukaryota</taxon>
        <taxon>Viridiplantae</taxon>
        <taxon>Streptophyta</taxon>
        <taxon>Embryophyta</taxon>
        <taxon>Tracheophyta</taxon>
        <taxon>Spermatophyta</taxon>
        <taxon>Magnoliopsida</taxon>
        <taxon>eudicotyledons</taxon>
        <taxon>Gunneridae</taxon>
        <taxon>Pentapetalae</taxon>
        <taxon>rosids</taxon>
        <taxon>fabids</taxon>
        <taxon>Fabales</taxon>
        <taxon>Fabaceae</taxon>
        <taxon>Caesalpinioideae</taxon>
        <taxon>Cassia clade</taxon>
        <taxon>Senna</taxon>
    </lineage>
</organism>
<evidence type="ECO:0000313" key="2">
    <source>
        <dbReference type="Proteomes" id="UP000634136"/>
    </source>
</evidence>
<name>A0A834X075_9FABA</name>
<evidence type="ECO:0000313" key="1">
    <source>
        <dbReference type="EMBL" id="KAF7835182.1"/>
    </source>
</evidence>
<proteinExistence type="predicted"/>
<dbReference type="EMBL" id="JAAIUW010000004">
    <property type="protein sequence ID" value="KAF7835182.1"/>
    <property type="molecule type" value="Genomic_DNA"/>
</dbReference>
<accession>A0A834X075</accession>
<keyword evidence="2" id="KW-1185">Reference proteome</keyword>
<comment type="caution">
    <text evidence="1">The sequence shown here is derived from an EMBL/GenBank/DDBJ whole genome shotgun (WGS) entry which is preliminary data.</text>
</comment>
<gene>
    <name evidence="1" type="ORF">G2W53_010041</name>
</gene>
<sequence>MRSLRIGNPSGSNDRMGLMIAWEVCQVLANHILNGKSRLNLKRIQEAQVRTCCRTCESNRCVCVVLRIRVGLMLEWDSRSYGRIQEAQVRTCCRTSESNGCVRVVLGIRVGLSSIGTRDRMGGMRSRCIGYPSGSNGRMGLVITWELCQFMSKHILMGKRRLNLKRIQEAQVRTCCRTSESNGCVCVVLGIRVGLMVEWDS</sequence>
<dbReference type="Proteomes" id="UP000634136">
    <property type="component" value="Unassembled WGS sequence"/>
</dbReference>
<reference evidence="1" key="1">
    <citation type="submission" date="2020-09" db="EMBL/GenBank/DDBJ databases">
        <title>Genome-Enabled Discovery of Anthraquinone Biosynthesis in Senna tora.</title>
        <authorList>
            <person name="Kang S.-H."/>
            <person name="Pandey R.P."/>
            <person name="Lee C.-M."/>
            <person name="Sim J.-S."/>
            <person name="Jeong J.-T."/>
            <person name="Choi B.-S."/>
            <person name="Jung M."/>
            <person name="Ginzburg D."/>
            <person name="Zhao K."/>
            <person name="Won S.Y."/>
            <person name="Oh T.-J."/>
            <person name="Yu Y."/>
            <person name="Kim N.-H."/>
            <person name="Lee O.R."/>
            <person name="Lee T.-H."/>
            <person name="Bashyal P."/>
            <person name="Kim T.-S."/>
            <person name="Lee W.-H."/>
            <person name="Kawkins C."/>
            <person name="Kim C.-K."/>
            <person name="Kim J.S."/>
            <person name="Ahn B.O."/>
            <person name="Rhee S.Y."/>
            <person name="Sohng J.K."/>
        </authorList>
    </citation>
    <scope>NUCLEOTIDE SEQUENCE</scope>
    <source>
        <tissue evidence="1">Leaf</tissue>
    </source>
</reference>